<protein>
    <submittedName>
        <fullName evidence="2">Uncharacterized protein</fullName>
    </submittedName>
</protein>
<dbReference type="AlphaFoldDB" id="A0A3Q7JCW4"/>
<feature type="region of interest" description="Disordered" evidence="1">
    <location>
        <begin position="1"/>
        <end position="44"/>
    </location>
</feature>
<dbReference type="EnsemblPlants" id="Solyc12g089015.1.1">
    <property type="protein sequence ID" value="Solyc12g089015.1.1"/>
    <property type="gene ID" value="Solyc12g089015.1"/>
</dbReference>
<keyword evidence="3" id="KW-1185">Reference proteome</keyword>
<dbReference type="Proteomes" id="UP000004994">
    <property type="component" value="Chromosome 12"/>
</dbReference>
<feature type="compositionally biased region" description="Basic and acidic residues" evidence="1">
    <location>
        <begin position="35"/>
        <end position="44"/>
    </location>
</feature>
<sequence>MYQNLTRRKTLAPTLLTSEAPQPSHTACTPLSSRLPHDKPRNQECNPIHREHLWDAGYLEVEELTDALIGTGEGATMSHGEEAAAAYECSSLLVLFLLLDSMDLLLLSFSAIDV</sequence>
<organism evidence="2">
    <name type="scientific">Solanum lycopersicum</name>
    <name type="common">Tomato</name>
    <name type="synonym">Lycopersicon esculentum</name>
    <dbReference type="NCBI Taxonomy" id="4081"/>
    <lineage>
        <taxon>Eukaryota</taxon>
        <taxon>Viridiplantae</taxon>
        <taxon>Streptophyta</taxon>
        <taxon>Embryophyta</taxon>
        <taxon>Tracheophyta</taxon>
        <taxon>Spermatophyta</taxon>
        <taxon>Magnoliopsida</taxon>
        <taxon>eudicotyledons</taxon>
        <taxon>Gunneridae</taxon>
        <taxon>Pentapetalae</taxon>
        <taxon>asterids</taxon>
        <taxon>lamiids</taxon>
        <taxon>Solanales</taxon>
        <taxon>Solanaceae</taxon>
        <taxon>Solanoideae</taxon>
        <taxon>Solaneae</taxon>
        <taxon>Solanum</taxon>
        <taxon>Solanum subgen. Lycopersicon</taxon>
    </lineage>
</organism>
<dbReference type="InParanoid" id="A0A3Q7JCW4"/>
<feature type="compositionally biased region" description="Basic residues" evidence="1">
    <location>
        <begin position="1"/>
        <end position="10"/>
    </location>
</feature>
<reference evidence="2" key="1">
    <citation type="journal article" date="2012" name="Nature">
        <title>The tomato genome sequence provides insights into fleshy fruit evolution.</title>
        <authorList>
            <consortium name="Tomato Genome Consortium"/>
        </authorList>
    </citation>
    <scope>NUCLEOTIDE SEQUENCE [LARGE SCALE GENOMIC DNA]</scope>
    <source>
        <strain evidence="2">cv. Heinz 1706</strain>
    </source>
</reference>
<evidence type="ECO:0000313" key="2">
    <source>
        <dbReference type="EnsemblPlants" id="Solyc12g089015.1.1"/>
    </source>
</evidence>
<accession>A0A3Q7JCW4</accession>
<feature type="compositionally biased region" description="Polar residues" evidence="1">
    <location>
        <begin position="15"/>
        <end position="32"/>
    </location>
</feature>
<name>A0A3Q7JCW4_SOLLC</name>
<evidence type="ECO:0000313" key="3">
    <source>
        <dbReference type="Proteomes" id="UP000004994"/>
    </source>
</evidence>
<proteinExistence type="predicted"/>
<reference evidence="2" key="2">
    <citation type="submission" date="2019-01" db="UniProtKB">
        <authorList>
            <consortium name="EnsemblPlants"/>
        </authorList>
    </citation>
    <scope>IDENTIFICATION</scope>
    <source>
        <strain evidence="2">cv. Heinz 1706</strain>
    </source>
</reference>
<evidence type="ECO:0000256" key="1">
    <source>
        <dbReference type="SAM" id="MobiDB-lite"/>
    </source>
</evidence>
<dbReference type="Gramene" id="Solyc12g089015.1.1">
    <property type="protein sequence ID" value="Solyc12g089015.1.1"/>
    <property type="gene ID" value="Solyc12g089015.1"/>
</dbReference>